<name>A0A5D2F7M7_GOSDA</name>
<feature type="compositionally biased region" description="Polar residues" evidence="1">
    <location>
        <begin position="33"/>
        <end position="43"/>
    </location>
</feature>
<feature type="compositionally biased region" description="Low complexity" evidence="1">
    <location>
        <begin position="7"/>
        <end position="20"/>
    </location>
</feature>
<organism evidence="2 3">
    <name type="scientific">Gossypium darwinii</name>
    <name type="common">Darwin's cotton</name>
    <name type="synonym">Gossypium barbadense var. darwinii</name>
    <dbReference type="NCBI Taxonomy" id="34276"/>
    <lineage>
        <taxon>Eukaryota</taxon>
        <taxon>Viridiplantae</taxon>
        <taxon>Streptophyta</taxon>
        <taxon>Embryophyta</taxon>
        <taxon>Tracheophyta</taxon>
        <taxon>Spermatophyta</taxon>
        <taxon>Magnoliopsida</taxon>
        <taxon>eudicotyledons</taxon>
        <taxon>Gunneridae</taxon>
        <taxon>Pentapetalae</taxon>
        <taxon>rosids</taxon>
        <taxon>malvids</taxon>
        <taxon>Malvales</taxon>
        <taxon>Malvaceae</taxon>
        <taxon>Malvoideae</taxon>
        <taxon>Gossypium</taxon>
    </lineage>
</organism>
<keyword evidence="3" id="KW-1185">Reference proteome</keyword>
<sequence length="108" mass="11879">MTQQILKPNSINPGPKSSPNPKKPKKEKYSSSQAPEASGTCQNSARELGFTSGFLARFRSSVLLPVSPYGHCSIPAKECTRGSSNRMYSQMTEGKCIFIFHLFCKFGL</sequence>
<accession>A0A5D2F7M7</accession>
<evidence type="ECO:0000313" key="3">
    <source>
        <dbReference type="Proteomes" id="UP000323506"/>
    </source>
</evidence>
<dbReference type="AlphaFoldDB" id="A0A5D2F7M7"/>
<proteinExistence type="predicted"/>
<dbReference type="Proteomes" id="UP000323506">
    <property type="component" value="Chromosome A09"/>
</dbReference>
<reference evidence="2 3" key="1">
    <citation type="submission" date="2019-06" db="EMBL/GenBank/DDBJ databases">
        <title>WGS assembly of Gossypium darwinii.</title>
        <authorList>
            <person name="Chen Z.J."/>
            <person name="Sreedasyam A."/>
            <person name="Ando A."/>
            <person name="Song Q."/>
            <person name="De L."/>
            <person name="Hulse-Kemp A."/>
            <person name="Ding M."/>
            <person name="Ye W."/>
            <person name="Kirkbride R."/>
            <person name="Jenkins J."/>
            <person name="Plott C."/>
            <person name="Lovell J."/>
            <person name="Lin Y.-M."/>
            <person name="Vaughn R."/>
            <person name="Liu B."/>
            <person name="Li W."/>
            <person name="Simpson S."/>
            <person name="Scheffler B."/>
            <person name="Saski C."/>
            <person name="Grover C."/>
            <person name="Hu G."/>
            <person name="Conover J."/>
            <person name="Carlson J."/>
            <person name="Shu S."/>
            <person name="Boston L."/>
            <person name="Williams M."/>
            <person name="Peterson D."/>
            <person name="Mcgee K."/>
            <person name="Jones D."/>
            <person name="Wendel J."/>
            <person name="Stelly D."/>
            <person name="Grimwood J."/>
            <person name="Schmutz J."/>
        </authorList>
    </citation>
    <scope>NUCLEOTIDE SEQUENCE [LARGE SCALE GENOMIC DNA]</scope>
    <source>
        <strain evidence="2">1808015.09</strain>
    </source>
</reference>
<feature type="region of interest" description="Disordered" evidence="1">
    <location>
        <begin position="1"/>
        <end position="43"/>
    </location>
</feature>
<gene>
    <name evidence="2" type="ORF">ES288_A09G042300v1</name>
</gene>
<evidence type="ECO:0000256" key="1">
    <source>
        <dbReference type="SAM" id="MobiDB-lite"/>
    </source>
</evidence>
<evidence type="ECO:0000313" key="2">
    <source>
        <dbReference type="EMBL" id="TYH01240.1"/>
    </source>
</evidence>
<protein>
    <submittedName>
        <fullName evidence="2">Uncharacterized protein</fullName>
    </submittedName>
</protein>
<dbReference type="EMBL" id="CM017696">
    <property type="protein sequence ID" value="TYH01240.1"/>
    <property type="molecule type" value="Genomic_DNA"/>
</dbReference>